<name>A0A0C2Z3C5_9AGAM</name>
<evidence type="ECO:0000259" key="1">
    <source>
        <dbReference type="Pfam" id="PF17667"/>
    </source>
</evidence>
<evidence type="ECO:0000313" key="3">
    <source>
        <dbReference type="Proteomes" id="UP000053989"/>
    </source>
</evidence>
<feature type="non-terminal residue" evidence="2">
    <location>
        <position position="1"/>
    </location>
</feature>
<keyword evidence="3" id="KW-1185">Reference proteome</keyword>
<evidence type="ECO:0000313" key="2">
    <source>
        <dbReference type="EMBL" id="KIM56418.1"/>
    </source>
</evidence>
<reference evidence="2 3" key="1">
    <citation type="submission" date="2014-04" db="EMBL/GenBank/DDBJ databases">
        <authorList>
            <consortium name="DOE Joint Genome Institute"/>
            <person name="Kuo A."/>
            <person name="Kohler A."/>
            <person name="Nagy L.G."/>
            <person name="Floudas D."/>
            <person name="Copeland A."/>
            <person name="Barry K.W."/>
            <person name="Cichocki N."/>
            <person name="Veneault-Fourrey C."/>
            <person name="LaButti K."/>
            <person name="Lindquist E.A."/>
            <person name="Lipzen A."/>
            <person name="Lundell T."/>
            <person name="Morin E."/>
            <person name="Murat C."/>
            <person name="Sun H."/>
            <person name="Tunlid A."/>
            <person name="Henrissat B."/>
            <person name="Grigoriev I.V."/>
            <person name="Hibbett D.S."/>
            <person name="Martin F."/>
            <person name="Nordberg H.P."/>
            <person name="Cantor M.N."/>
            <person name="Hua S.X."/>
        </authorList>
    </citation>
    <scope>NUCLEOTIDE SEQUENCE [LARGE SCALE GENOMIC DNA]</scope>
    <source>
        <strain evidence="2 3">Foug A</strain>
    </source>
</reference>
<dbReference type="EMBL" id="KN822117">
    <property type="protein sequence ID" value="KIM56418.1"/>
    <property type="molecule type" value="Genomic_DNA"/>
</dbReference>
<protein>
    <recommendedName>
        <fullName evidence="1">Fungal-type protein kinase domain-containing protein</fullName>
    </recommendedName>
</protein>
<dbReference type="Pfam" id="PF17667">
    <property type="entry name" value="Pkinase_fungal"/>
    <property type="match status" value="1"/>
</dbReference>
<organism evidence="2 3">
    <name type="scientific">Scleroderma citrinum Foug A</name>
    <dbReference type="NCBI Taxonomy" id="1036808"/>
    <lineage>
        <taxon>Eukaryota</taxon>
        <taxon>Fungi</taxon>
        <taxon>Dikarya</taxon>
        <taxon>Basidiomycota</taxon>
        <taxon>Agaricomycotina</taxon>
        <taxon>Agaricomycetes</taxon>
        <taxon>Agaricomycetidae</taxon>
        <taxon>Boletales</taxon>
        <taxon>Sclerodermatineae</taxon>
        <taxon>Sclerodermataceae</taxon>
        <taxon>Scleroderma</taxon>
    </lineage>
</organism>
<proteinExistence type="predicted"/>
<feature type="non-terminal residue" evidence="2">
    <location>
        <position position="166"/>
    </location>
</feature>
<gene>
    <name evidence="2" type="ORF">SCLCIDRAFT_92238</name>
</gene>
<sequence length="166" mass="18984">SSYEPRRHIWVSFKICAVPITWFSCVREFFNAIMGILVGKKCHYNGWKRRQVLHSDLSNSNAWMCIQSASSINAVPDWPPETDCNDYPQQPGMLGDWGMGQDISPGAKASCNHPGFITGTFPFQSAELLQGDQATHRLNHDLEALFWVVWIICVNVNRPFNNQRQW</sequence>
<dbReference type="InParanoid" id="A0A0C2Z3C5"/>
<dbReference type="Proteomes" id="UP000053989">
    <property type="component" value="Unassembled WGS sequence"/>
</dbReference>
<dbReference type="HOGENOM" id="CLU_103200_0_0_1"/>
<dbReference type="InterPro" id="IPR040976">
    <property type="entry name" value="Pkinase_fungal"/>
</dbReference>
<dbReference type="OrthoDB" id="2642000at2759"/>
<feature type="domain" description="Fungal-type protein kinase" evidence="1">
    <location>
        <begin position="4"/>
        <end position="153"/>
    </location>
</feature>
<accession>A0A0C2Z3C5</accession>
<dbReference type="AlphaFoldDB" id="A0A0C2Z3C5"/>
<reference evidence="3" key="2">
    <citation type="submission" date="2015-01" db="EMBL/GenBank/DDBJ databases">
        <title>Evolutionary Origins and Diversification of the Mycorrhizal Mutualists.</title>
        <authorList>
            <consortium name="DOE Joint Genome Institute"/>
            <consortium name="Mycorrhizal Genomics Consortium"/>
            <person name="Kohler A."/>
            <person name="Kuo A."/>
            <person name="Nagy L.G."/>
            <person name="Floudas D."/>
            <person name="Copeland A."/>
            <person name="Barry K.W."/>
            <person name="Cichocki N."/>
            <person name="Veneault-Fourrey C."/>
            <person name="LaButti K."/>
            <person name="Lindquist E.A."/>
            <person name="Lipzen A."/>
            <person name="Lundell T."/>
            <person name="Morin E."/>
            <person name="Murat C."/>
            <person name="Riley R."/>
            <person name="Ohm R."/>
            <person name="Sun H."/>
            <person name="Tunlid A."/>
            <person name="Henrissat B."/>
            <person name="Grigoriev I.V."/>
            <person name="Hibbett D.S."/>
            <person name="Martin F."/>
        </authorList>
    </citation>
    <scope>NUCLEOTIDE SEQUENCE [LARGE SCALE GENOMIC DNA]</scope>
    <source>
        <strain evidence="3">Foug A</strain>
    </source>
</reference>